<gene>
    <name evidence="1" type="ORF">glysoja_046715</name>
</gene>
<evidence type="ECO:0000313" key="1">
    <source>
        <dbReference type="EMBL" id="KHN20163.1"/>
    </source>
</evidence>
<evidence type="ECO:0008006" key="2">
    <source>
        <dbReference type="Google" id="ProtNLM"/>
    </source>
</evidence>
<accession>A0A0B2QJU9</accession>
<organism evidence="1">
    <name type="scientific">Glycine soja</name>
    <name type="common">Wild soybean</name>
    <dbReference type="NCBI Taxonomy" id="3848"/>
    <lineage>
        <taxon>Eukaryota</taxon>
        <taxon>Viridiplantae</taxon>
        <taxon>Streptophyta</taxon>
        <taxon>Embryophyta</taxon>
        <taxon>Tracheophyta</taxon>
        <taxon>Spermatophyta</taxon>
        <taxon>Magnoliopsida</taxon>
        <taxon>eudicotyledons</taxon>
        <taxon>Gunneridae</taxon>
        <taxon>Pentapetalae</taxon>
        <taxon>rosids</taxon>
        <taxon>fabids</taxon>
        <taxon>Fabales</taxon>
        <taxon>Fabaceae</taxon>
        <taxon>Papilionoideae</taxon>
        <taxon>50 kb inversion clade</taxon>
        <taxon>NPAAA clade</taxon>
        <taxon>indigoferoid/millettioid clade</taxon>
        <taxon>Phaseoleae</taxon>
        <taxon>Glycine</taxon>
        <taxon>Glycine subgen. Soja</taxon>
    </lineage>
</organism>
<dbReference type="EMBL" id="KN658532">
    <property type="protein sequence ID" value="KHN20163.1"/>
    <property type="molecule type" value="Genomic_DNA"/>
</dbReference>
<dbReference type="Proteomes" id="UP000053555">
    <property type="component" value="Unassembled WGS sequence"/>
</dbReference>
<dbReference type="AlphaFoldDB" id="A0A0B2QJU9"/>
<proteinExistence type="predicted"/>
<name>A0A0B2QJU9_GLYSO</name>
<reference evidence="1" key="1">
    <citation type="submission" date="2014-07" db="EMBL/GenBank/DDBJ databases">
        <title>Identification of a novel salt tolerance gene in wild soybean by whole-genome sequencing.</title>
        <authorList>
            <person name="Lam H.-M."/>
            <person name="Qi X."/>
            <person name="Li M.-W."/>
            <person name="Liu X."/>
            <person name="Xie M."/>
            <person name="Ni M."/>
            <person name="Xu X."/>
        </authorList>
    </citation>
    <scope>NUCLEOTIDE SEQUENCE [LARGE SCALE GENOMIC DNA]</scope>
    <source>
        <tissue evidence="1">Root</tissue>
    </source>
</reference>
<protein>
    <recommendedName>
        <fullName evidence="2">RNase H type-1 domain-containing protein</fullName>
    </recommendedName>
</protein>
<sequence>MRKGMKFKDRDWILFVSHTLCEGNGVADLLAKRGALGLSSFMSITDPPQDVLPSLLARWVGFLPPCCHVLFYGSMIMVLSHVAWCVVE</sequence>